<organism evidence="1 2">
    <name type="scientific">Skeletonema marinoi</name>
    <dbReference type="NCBI Taxonomy" id="267567"/>
    <lineage>
        <taxon>Eukaryota</taxon>
        <taxon>Sar</taxon>
        <taxon>Stramenopiles</taxon>
        <taxon>Ochrophyta</taxon>
        <taxon>Bacillariophyta</taxon>
        <taxon>Coscinodiscophyceae</taxon>
        <taxon>Thalassiosirophycidae</taxon>
        <taxon>Thalassiosirales</taxon>
        <taxon>Skeletonemataceae</taxon>
        <taxon>Skeletonema</taxon>
        <taxon>Skeletonema marinoi-dohrnii complex</taxon>
    </lineage>
</organism>
<accession>A0AAD8YBK0</accession>
<protein>
    <submittedName>
        <fullName evidence="1">Uncharacterized protein</fullName>
    </submittedName>
</protein>
<dbReference type="AlphaFoldDB" id="A0AAD8YBK0"/>
<evidence type="ECO:0000313" key="1">
    <source>
        <dbReference type="EMBL" id="KAK1742432.1"/>
    </source>
</evidence>
<keyword evidence="2" id="KW-1185">Reference proteome</keyword>
<name>A0AAD8YBK0_9STRA</name>
<reference evidence="1" key="1">
    <citation type="submission" date="2023-06" db="EMBL/GenBank/DDBJ databases">
        <title>Survivors Of The Sea: Transcriptome response of Skeletonema marinoi to long-term dormancy.</title>
        <authorList>
            <person name="Pinder M.I.M."/>
            <person name="Kourtchenko O."/>
            <person name="Robertson E.K."/>
            <person name="Larsson T."/>
            <person name="Maumus F."/>
            <person name="Osuna-Cruz C.M."/>
            <person name="Vancaester E."/>
            <person name="Stenow R."/>
            <person name="Vandepoele K."/>
            <person name="Ploug H."/>
            <person name="Bruchert V."/>
            <person name="Godhe A."/>
            <person name="Topel M."/>
        </authorList>
    </citation>
    <scope>NUCLEOTIDE SEQUENCE</scope>
    <source>
        <strain evidence="1">R05AC</strain>
    </source>
</reference>
<dbReference type="EMBL" id="JATAAI010000011">
    <property type="protein sequence ID" value="KAK1742432.1"/>
    <property type="molecule type" value="Genomic_DNA"/>
</dbReference>
<comment type="caution">
    <text evidence="1">The sequence shown here is derived from an EMBL/GenBank/DDBJ whole genome shotgun (WGS) entry which is preliminary data.</text>
</comment>
<sequence>MICPSSLPPSHHFPTRYPLPLELAHQSYLNWQPPSLQSHEVAKDCVPAEVLAAYLDGSNQKKWNEDKVLDINISRTGSGLYRQDMVLKPQRVLTGKTTIMRYTQKICVDKIGNSNYNAFVELDTKSKSNTKLRPFHILKVNVGIEQVGNDVHIYAAGIMKVNRKIVPNLVIFARAAGRKVARALGVYV</sequence>
<gene>
    <name evidence="1" type="ORF">QTG54_006997</name>
</gene>
<proteinExistence type="predicted"/>
<dbReference type="Proteomes" id="UP001224775">
    <property type="component" value="Unassembled WGS sequence"/>
</dbReference>
<evidence type="ECO:0000313" key="2">
    <source>
        <dbReference type="Proteomes" id="UP001224775"/>
    </source>
</evidence>